<organism evidence="1 2">
    <name type="scientific">Corynebacterium durum F0235</name>
    <dbReference type="NCBI Taxonomy" id="1035195"/>
    <lineage>
        <taxon>Bacteria</taxon>
        <taxon>Bacillati</taxon>
        <taxon>Actinomycetota</taxon>
        <taxon>Actinomycetes</taxon>
        <taxon>Mycobacteriales</taxon>
        <taxon>Corynebacteriaceae</taxon>
        <taxon>Corynebacterium</taxon>
    </lineage>
</organism>
<accession>L1M957</accession>
<dbReference type="AlphaFoldDB" id="L1M957"/>
<comment type="caution">
    <text evidence="1">The sequence shown here is derived from an EMBL/GenBank/DDBJ whole genome shotgun (WGS) entry which is preliminary data.</text>
</comment>
<gene>
    <name evidence="1" type="ORF">HMPREF9997_02545</name>
</gene>
<dbReference type="EMBL" id="AMEM01000041">
    <property type="protein sequence ID" value="EKX87768.1"/>
    <property type="molecule type" value="Genomic_DNA"/>
</dbReference>
<dbReference type="STRING" id="1035195.HMPREF9997_02545"/>
<reference evidence="1 2" key="1">
    <citation type="submission" date="2012-05" db="EMBL/GenBank/DDBJ databases">
        <authorList>
            <person name="Weinstock G."/>
            <person name="Sodergren E."/>
            <person name="Lobos E.A."/>
            <person name="Fulton L."/>
            <person name="Fulton R."/>
            <person name="Courtney L."/>
            <person name="Fronick C."/>
            <person name="O'Laughlin M."/>
            <person name="Godfrey J."/>
            <person name="Wilson R.M."/>
            <person name="Miner T."/>
            <person name="Farmer C."/>
            <person name="Delehaunty K."/>
            <person name="Cordes M."/>
            <person name="Minx P."/>
            <person name="Tomlinson C."/>
            <person name="Chen J."/>
            <person name="Wollam A."/>
            <person name="Pepin K.H."/>
            <person name="Bhonagiri V."/>
            <person name="Zhang X."/>
            <person name="Suruliraj S."/>
            <person name="Warren W."/>
            <person name="Mitreva M."/>
            <person name="Mardis E.R."/>
            <person name="Wilson R.K."/>
        </authorList>
    </citation>
    <scope>NUCLEOTIDE SEQUENCE [LARGE SCALE GENOMIC DNA]</scope>
    <source>
        <strain evidence="1 2">F0235</strain>
    </source>
</reference>
<dbReference type="Proteomes" id="UP000010445">
    <property type="component" value="Unassembled WGS sequence"/>
</dbReference>
<evidence type="ECO:0000313" key="2">
    <source>
        <dbReference type="Proteomes" id="UP000010445"/>
    </source>
</evidence>
<dbReference type="HOGENOM" id="CLU_3214997_0_0_11"/>
<keyword evidence="2" id="KW-1185">Reference proteome</keyword>
<protein>
    <submittedName>
        <fullName evidence="1">Uncharacterized protein</fullName>
    </submittedName>
</protein>
<name>L1M957_9CORY</name>
<proteinExistence type="predicted"/>
<evidence type="ECO:0000313" key="1">
    <source>
        <dbReference type="EMBL" id="EKX87768.1"/>
    </source>
</evidence>
<sequence>MGGCWARGGDISLSLNTKKGCCCTWRWTSLAVDEWLTRVDMELS</sequence>